<protein>
    <recommendedName>
        <fullName evidence="9">Dof zinc finger protein</fullName>
    </recommendedName>
</protein>
<reference evidence="13" key="1">
    <citation type="submission" date="2020-03" db="EMBL/GenBank/DDBJ databases">
        <title>A high-quality chromosome-level genome assembly of a woody plant with both climbing and erect habits, Rhamnella rubrinervis.</title>
        <authorList>
            <person name="Lu Z."/>
            <person name="Yang Y."/>
            <person name="Zhu X."/>
            <person name="Sun Y."/>
        </authorList>
    </citation>
    <scope>NUCLEOTIDE SEQUENCE</scope>
    <source>
        <strain evidence="13">BYM</strain>
        <tissue evidence="13">Leaf</tissue>
    </source>
</reference>
<evidence type="ECO:0000256" key="10">
    <source>
        <dbReference type="SAM" id="MobiDB-lite"/>
    </source>
</evidence>
<feature type="compositionally biased region" description="Acidic residues" evidence="10">
    <location>
        <begin position="39"/>
        <end position="53"/>
    </location>
</feature>
<comment type="subcellular location">
    <subcellularLocation>
        <location evidence="8 9">Nucleus</location>
    </subcellularLocation>
</comment>
<evidence type="ECO:0000256" key="8">
    <source>
        <dbReference type="PROSITE-ProRule" id="PRU00071"/>
    </source>
</evidence>
<keyword evidence="5 8" id="KW-0238">DNA-binding</keyword>
<evidence type="ECO:0000256" key="5">
    <source>
        <dbReference type="ARBA" id="ARBA00023125"/>
    </source>
</evidence>
<dbReference type="GO" id="GO:0003700">
    <property type="term" value="F:DNA-binding transcription factor activity"/>
    <property type="evidence" value="ECO:0007669"/>
    <property type="project" value="UniProtKB-UniRule"/>
</dbReference>
<evidence type="ECO:0000256" key="4">
    <source>
        <dbReference type="ARBA" id="ARBA00023015"/>
    </source>
</evidence>
<evidence type="ECO:0000256" key="3">
    <source>
        <dbReference type="ARBA" id="ARBA00022833"/>
    </source>
</evidence>
<keyword evidence="11" id="KW-0812">Transmembrane</keyword>
<evidence type="ECO:0000256" key="7">
    <source>
        <dbReference type="ARBA" id="ARBA00023242"/>
    </source>
</evidence>
<keyword evidence="2 8" id="KW-0863">Zinc-finger</keyword>
<evidence type="ECO:0000313" key="13">
    <source>
        <dbReference type="EMBL" id="KAF3437029.1"/>
    </source>
</evidence>
<keyword evidence="7 8" id="KW-0539">Nucleus</keyword>
<dbReference type="PROSITE" id="PS50884">
    <property type="entry name" value="ZF_DOF_2"/>
    <property type="match status" value="1"/>
</dbReference>
<organism evidence="13 14">
    <name type="scientific">Rhamnella rubrinervis</name>
    <dbReference type="NCBI Taxonomy" id="2594499"/>
    <lineage>
        <taxon>Eukaryota</taxon>
        <taxon>Viridiplantae</taxon>
        <taxon>Streptophyta</taxon>
        <taxon>Embryophyta</taxon>
        <taxon>Tracheophyta</taxon>
        <taxon>Spermatophyta</taxon>
        <taxon>Magnoliopsida</taxon>
        <taxon>eudicotyledons</taxon>
        <taxon>Gunneridae</taxon>
        <taxon>Pentapetalae</taxon>
        <taxon>rosids</taxon>
        <taxon>fabids</taxon>
        <taxon>Rosales</taxon>
        <taxon>Rhamnaceae</taxon>
        <taxon>rhamnoid group</taxon>
        <taxon>Rhamneae</taxon>
        <taxon>Rhamnella</taxon>
    </lineage>
</organism>
<keyword evidence="4 9" id="KW-0805">Transcription regulation</keyword>
<feature type="domain" description="Dof-type" evidence="12">
    <location>
        <begin position="165"/>
        <end position="219"/>
    </location>
</feature>
<dbReference type="EMBL" id="VOIH02000009">
    <property type="protein sequence ID" value="KAF3437029.1"/>
    <property type="molecule type" value="Genomic_DNA"/>
</dbReference>
<keyword evidence="1 9" id="KW-0479">Metal-binding</keyword>
<dbReference type="PANTHER" id="PTHR31992:SF159">
    <property type="entry name" value="DOF ZINC FINGER PROTEIN"/>
    <property type="match status" value="1"/>
</dbReference>
<keyword evidence="11" id="KW-1133">Transmembrane helix</keyword>
<feature type="compositionally biased region" description="Polar residues" evidence="10">
    <location>
        <begin position="227"/>
        <end position="248"/>
    </location>
</feature>
<evidence type="ECO:0000256" key="11">
    <source>
        <dbReference type="SAM" id="Phobius"/>
    </source>
</evidence>
<dbReference type="OrthoDB" id="1927254at2759"/>
<dbReference type="InterPro" id="IPR003851">
    <property type="entry name" value="Znf_Dof"/>
</dbReference>
<dbReference type="GO" id="GO:0008270">
    <property type="term" value="F:zinc ion binding"/>
    <property type="evidence" value="ECO:0007669"/>
    <property type="project" value="UniProtKB-KW"/>
</dbReference>
<keyword evidence="11" id="KW-0472">Membrane</keyword>
<evidence type="ECO:0000256" key="6">
    <source>
        <dbReference type="ARBA" id="ARBA00023163"/>
    </source>
</evidence>
<evidence type="ECO:0000256" key="9">
    <source>
        <dbReference type="RuleBase" id="RU369094"/>
    </source>
</evidence>
<dbReference type="Proteomes" id="UP000796880">
    <property type="component" value="Unassembled WGS sequence"/>
</dbReference>
<feature type="region of interest" description="Disordered" evidence="10">
    <location>
        <begin position="29"/>
        <end position="56"/>
    </location>
</feature>
<keyword evidence="6 9" id="KW-0804">Transcription</keyword>
<dbReference type="AlphaFoldDB" id="A0A8K0DZW5"/>
<keyword evidence="14" id="KW-1185">Reference proteome</keyword>
<feature type="region of interest" description="Disordered" evidence="10">
    <location>
        <begin position="214"/>
        <end position="251"/>
    </location>
</feature>
<sequence>MKRGSGVGKTQRFSTYTLLKRTELSAVAERSTNCNEKEGDGDDVAEGGREEEEGTGHVILGGRRRRIYALLVEGERVGPKRLGARRSRVLFRPVFLSTLLAYIAGAILFMGFTSLQVCMDSSDWLQGTMHEDQSGMDSSSPSGDMLTCSRPLIERRLRPPHDQALKCPRCDSTHTKFCYYNNYSLSQPRYFCKTCRRYWTKGGTLRNIPVGGGCRKNKKVVSKKPNDSIQSSAAANQNHPAGSSSHINPTDLHLSFPHDQVQFSHLGNLLGNPSFMEGNMNPTRPIDFMESKLEAIVGNSRNNYDFMGSGSGGDHLGMVMGGGIHGLEQNFHGLCSPFGMSLDGNGSSGAFMDTCQRIMLPYEAADHDKRLMLPYDHHHGNDHHHHEDQSTMDVKPNTKLLSLDWQDQGCSDAGKDSYGYVNGLGSWTGMMNNYGPSTTNPLV</sequence>
<dbReference type="PROSITE" id="PS01361">
    <property type="entry name" value="ZF_DOF_1"/>
    <property type="match status" value="1"/>
</dbReference>
<keyword evidence="3 9" id="KW-0862">Zinc</keyword>
<comment type="caution">
    <text evidence="13">The sequence shown here is derived from an EMBL/GenBank/DDBJ whole genome shotgun (WGS) entry which is preliminary data.</text>
</comment>
<evidence type="ECO:0000313" key="14">
    <source>
        <dbReference type="Proteomes" id="UP000796880"/>
    </source>
</evidence>
<accession>A0A8K0DZW5</accession>
<feature type="transmembrane region" description="Helical" evidence="11">
    <location>
        <begin position="89"/>
        <end position="112"/>
    </location>
</feature>
<comment type="function">
    <text evidence="9">Transcription factor that binds specifically to a 5'-AA[AG]G-3' consensus core sequence.</text>
</comment>
<dbReference type="Pfam" id="PF02701">
    <property type="entry name" value="Zn_ribbon_Dof"/>
    <property type="match status" value="1"/>
</dbReference>
<evidence type="ECO:0000259" key="12">
    <source>
        <dbReference type="PROSITE" id="PS50884"/>
    </source>
</evidence>
<evidence type="ECO:0000256" key="1">
    <source>
        <dbReference type="ARBA" id="ARBA00022723"/>
    </source>
</evidence>
<name>A0A8K0DZW5_9ROSA</name>
<dbReference type="PANTHER" id="PTHR31992">
    <property type="entry name" value="DOF ZINC FINGER PROTEIN DOF1.4-RELATED"/>
    <property type="match status" value="1"/>
</dbReference>
<gene>
    <name evidence="13" type="ORF">FNV43_RR19782</name>
</gene>
<dbReference type="GO" id="GO:0003677">
    <property type="term" value="F:DNA binding"/>
    <property type="evidence" value="ECO:0007669"/>
    <property type="project" value="UniProtKB-UniRule"/>
</dbReference>
<dbReference type="InterPro" id="IPR045174">
    <property type="entry name" value="Dof"/>
</dbReference>
<proteinExistence type="predicted"/>
<dbReference type="GO" id="GO:0005634">
    <property type="term" value="C:nucleus"/>
    <property type="evidence" value="ECO:0007669"/>
    <property type="project" value="UniProtKB-SubCell"/>
</dbReference>
<evidence type="ECO:0000256" key="2">
    <source>
        <dbReference type="ARBA" id="ARBA00022771"/>
    </source>
</evidence>